<evidence type="ECO:0000259" key="1">
    <source>
        <dbReference type="Pfam" id="PF04015"/>
    </source>
</evidence>
<evidence type="ECO:0000313" key="2">
    <source>
        <dbReference type="EMBL" id="GAG27388.1"/>
    </source>
</evidence>
<comment type="caution">
    <text evidence="2">The sequence shown here is derived from an EMBL/GenBank/DDBJ whole genome shotgun (WGS) entry which is preliminary data.</text>
</comment>
<dbReference type="Pfam" id="PF04015">
    <property type="entry name" value="DUF362"/>
    <property type="match status" value="1"/>
</dbReference>
<feature type="domain" description="DUF362" evidence="1">
    <location>
        <begin position="42"/>
        <end position="259"/>
    </location>
</feature>
<feature type="non-terminal residue" evidence="2">
    <location>
        <position position="260"/>
    </location>
</feature>
<feature type="non-terminal residue" evidence="2">
    <location>
        <position position="1"/>
    </location>
</feature>
<gene>
    <name evidence="2" type="ORF">S01H1_52068</name>
</gene>
<name>X0WS82_9ZZZZ</name>
<organism evidence="2">
    <name type="scientific">marine sediment metagenome</name>
    <dbReference type="NCBI Taxonomy" id="412755"/>
    <lineage>
        <taxon>unclassified sequences</taxon>
        <taxon>metagenomes</taxon>
        <taxon>ecological metagenomes</taxon>
    </lineage>
</organism>
<proteinExistence type="predicted"/>
<accession>X0WS82</accession>
<reference evidence="2" key="1">
    <citation type="journal article" date="2014" name="Front. Microbiol.">
        <title>High frequency of phylogenetically diverse reductive dehalogenase-homologous genes in deep subseafloor sedimentary metagenomes.</title>
        <authorList>
            <person name="Kawai M."/>
            <person name="Futagami T."/>
            <person name="Toyoda A."/>
            <person name="Takaki Y."/>
            <person name="Nishi S."/>
            <person name="Hori S."/>
            <person name="Arai W."/>
            <person name="Tsubouchi T."/>
            <person name="Morono Y."/>
            <person name="Uchiyama I."/>
            <person name="Ito T."/>
            <person name="Fujiyama A."/>
            <person name="Inagaki F."/>
            <person name="Takami H."/>
        </authorList>
    </citation>
    <scope>NUCLEOTIDE SEQUENCE</scope>
    <source>
        <strain evidence="2">Expedition CK06-06</strain>
    </source>
</reference>
<dbReference type="EMBL" id="BARS01033638">
    <property type="protein sequence ID" value="GAG27388.1"/>
    <property type="molecule type" value="Genomic_DNA"/>
</dbReference>
<dbReference type="InterPro" id="IPR007160">
    <property type="entry name" value="DUF362"/>
</dbReference>
<dbReference type="AlphaFoldDB" id="X0WS82"/>
<sequence length="260" mass="28643">ASAEGAQKVTVGVVKDSSVKQAVRDAVAMSGGLDFIKPGQRVLIKPNQTGPVRHPATTNPEVIYEVCKLVGEAGAETIFVSDRSVGFYKEGMMVMKVCGHYQAAKDAEKDIGGGVKVIPVAFHEAEPYLKPGSPIWREIHHPLAKHYIRPNGKDVGFRQAELLFQVDHVINVPCAKTHNQCWFTMSMKAFVGMSDPDTTRMYFHGNERRMIPRVPRKQGRFTGPFYMTEGDTTPISRFVAELNLGLAPALNIIDGTAPMY</sequence>
<protein>
    <recommendedName>
        <fullName evidence="1">DUF362 domain-containing protein</fullName>
    </recommendedName>
</protein>